<protein>
    <submittedName>
        <fullName evidence="5">GLOBIN domain-containing protein</fullName>
    </submittedName>
</protein>
<reference evidence="5" key="1">
    <citation type="submission" date="2017-02" db="UniProtKB">
        <authorList>
            <consortium name="WormBaseParasite"/>
        </authorList>
    </citation>
    <scope>IDENTIFICATION</scope>
</reference>
<dbReference type="EMBL" id="UYYF01004745">
    <property type="protein sequence ID" value="VDN06790.1"/>
    <property type="molecule type" value="Genomic_DNA"/>
</dbReference>
<dbReference type="OrthoDB" id="5914987at2759"/>
<dbReference type="Proteomes" id="UP000276776">
    <property type="component" value="Unassembled WGS sequence"/>
</dbReference>
<keyword evidence="1" id="KW-0561">Oxygen transport</keyword>
<sequence length="137" mass="16275">MNNNFHENREMAVTFGLENVPEEDMKVNKKFRMHVFKFQRFMATIVDILPQADRTDELVQIIRLVGRQHCHIKSMSFTADKWLLFKNSLISVLCDANSQRKVYESWSRLLSFVIYEMKDAYLKYVCVLSVFIKLCKI</sequence>
<dbReference type="CDD" id="cd01040">
    <property type="entry name" value="Mb-like"/>
    <property type="match status" value="1"/>
</dbReference>
<name>A0A0N5D7W7_THECL</name>
<dbReference type="GO" id="GO:0020037">
    <property type="term" value="F:heme binding"/>
    <property type="evidence" value="ECO:0007669"/>
    <property type="project" value="InterPro"/>
</dbReference>
<keyword evidence="1" id="KW-0349">Heme</keyword>
<dbReference type="STRING" id="103827.A0A0N5D7W7"/>
<keyword evidence="1" id="KW-0813">Transport</keyword>
<dbReference type="InterPro" id="IPR012292">
    <property type="entry name" value="Globin/Proto"/>
</dbReference>
<reference evidence="3 4" key="2">
    <citation type="submission" date="2018-11" db="EMBL/GenBank/DDBJ databases">
        <authorList>
            <consortium name="Pathogen Informatics"/>
        </authorList>
    </citation>
    <scope>NUCLEOTIDE SEQUENCE [LARGE SCALE GENOMIC DNA]</scope>
</reference>
<proteinExistence type="inferred from homology"/>
<dbReference type="OMA" id="NREMAVT"/>
<keyword evidence="1" id="KW-0479">Metal-binding</keyword>
<evidence type="ECO:0000313" key="4">
    <source>
        <dbReference type="Proteomes" id="UP000276776"/>
    </source>
</evidence>
<keyword evidence="4" id="KW-1185">Reference proteome</keyword>
<keyword evidence="1" id="KW-0408">Iron</keyword>
<accession>A0A0N5D7W7</accession>
<dbReference type="GO" id="GO:0019825">
    <property type="term" value="F:oxygen binding"/>
    <property type="evidence" value="ECO:0007669"/>
    <property type="project" value="InterPro"/>
</dbReference>
<organism evidence="5">
    <name type="scientific">Thelazia callipaeda</name>
    <name type="common">Oriental eyeworm</name>
    <name type="synonym">Parasitic nematode</name>
    <dbReference type="NCBI Taxonomy" id="103827"/>
    <lineage>
        <taxon>Eukaryota</taxon>
        <taxon>Metazoa</taxon>
        <taxon>Ecdysozoa</taxon>
        <taxon>Nematoda</taxon>
        <taxon>Chromadorea</taxon>
        <taxon>Rhabditida</taxon>
        <taxon>Spirurina</taxon>
        <taxon>Spiruromorpha</taxon>
        <taxon>Thelazioidea</taxon>
        <taxon>Thelaziidae</taxon>
        <taxon>Thelazia</taxon>
    </lineage>
</organism>
<dbReference type="Pfam" id="PF00042">
    <property type="entry name" value="Globin"/>
    <property type="match status" value="1"/>
</dbReference>
<dbReference type="SUPFAM" id="SSF46458">
    <property type="entry name" value="Globin-like"/>
    <property type="match status" value="1"/>
</dbReference>
<evidence type="ECO:0000259" key="2">
    <source>
        <dbReference type="Pfam" id="PF00042"/>
    </source>
</evidence>
<gene>
    <name evidence="3" type="ORF">TCLT_LOCUS9174</name>
</gene>
<evidence type="ECO:0000313" key="3">
    <source>
        <dbReference type="EMBL" id="VDN06790.1"/>
    </source>
</evidence>
<feature type="domain" description="Globin" evidence="2">
    <location>
        <begin position="4"/>
        <end position="116"/>
    </location>
</feature>
<dbReference type="WBParaSite" id="TCLT_0000918501-mRNA-1">
    <property type="protein sequence ID" value="TCLT_0000918501-mRNA-1"/>
    <property type="gene ID" value="TCLT_0000918501"/>
</dbReference>
<dbReference type="GO" id="GO:0005344">
    <property type="term" value="F:oxygen carrier activity"/>
    <property type="evidence" value="ECO:0007669"/>
    <property type="project" value="UniProtKB-KW"/>
</dbReference>
<evidence type="ECO:0000313" key="5">
    <source>
        <dbReference type="WBParaSite" id="TCLT_0000918501-mRNA-1"/>
    </source>
</evidence>
<dbReference type="InterPro" id="IPR009050">
    <property type="entry name" value="Globin-like_sf"/>
</dbReference>
<dbReference type="InterPro" id="IPR000971">
    <property type="entry name" value="Globin"/>
</dbReference>
<dbReference type="AlphaFoldDB" id="A0A0N5D7W7"/>
<dbReference type="InterPro" id="IPR044399">
    <property type="entry name" value="Mb-like_M"/>
</dbReference>
<dbReference type="Gene3D" id="1.10.490.10">
    <property type="entry name" value="Globins"/>
    <property type="match status" value="1"/>
</dbReference>
<comment type="similarity">
    <text evidence="1">Belongs to the globin family.</text>
</comment>
<evidence type="ECO:0000256" key="1">
    <source>
        <dbReference type="RuleBase" id="RU000356"/>
    </source>
</evidence>